<comment type="caution">
    <text evidence="1">The sequence shown here is derived from an EMBL/GenBank/DDBJ whole genome shotgun (WGS) entry which is preliminary data.</text>
</comment>
<evidence type="ECO:0000313" key="1">
    <source>
        <dbReference type="EMBL" id="MEA5140368.1"/>
    </source>
</evidence>
<sequence length="41" mass="4418">MYSYAVARVITGNISLICLLNWQNARGDTSNGTKTSGVLTK</sequence>
<keyword evidence="2" id="KW-1185">Reference proteome</keyword>
<proteinExistence type="predicted"/>
<accession>A0ABU5QCN2</accession>
<reference evidence="1 2" key="1">
    <citation type="submission" date="2023-12" db="EMBL/GenBank/DDBJ databases">
        <title>Novel species of the genus Arcicella isolated from rivers.</title>
        <authorList>
            <person name="Lu H."/>
        </authorList>
    </citation>
    <scope>NUCLEOTIDE SEQUENCE [LARGE SCALE GENOMIC DNA]</scope>
    <source>
        <strain evidence="1 2">KCTC 23307</strain>
    </source>
</reference>
<dbReference type="EMBL" id="JAYFUM010000017">
    <property type="protein sequence ID" value="MEA5140368.1"/>
    <property type="molecule type" value="Genomic_DNA"/>
</dbReference>
<dbReference type="RefSeq" id="WP_323297523.1">
    <property type="nucleotide sequence ID" value="NZ_JAYFUM010000017.1"/>
</dbReference>
<dbReference type="Proteomes" id="UP001302949">
    <property type="component" value="Unassembled WGS sequence"/>
</dbReference>
<evidence type="ECO:0000313" key="2">
    <source>
        <dbReference type="Proteomes" id="UP001302949"/>
    </source>
</evidence>
<organism evidence="1 2">
    <name type="scientific">Arcicella rigui</name>
    <dbReference type="NCBI Taxonomy" id="797020"/>
    <lineage>
        <taxon>Bacteria</taxon>
        <taxon>Pseudomonadati</taxon>
        <taxon>Bacteroidota</taxon>
        <taxon>Cytophagia</taxon>
        <taxon>Cytophagales</taxon>
        <taxon>Flectobacillaceae</taxon>
        <taxon>Arcicella</taxon>
    </lineage>
</organism>
<protein>
    <submittedName>
        <fullName evidence="1">Uncharacterized protein</fullName>
    </submittedName>
</protein>
<gene>
    <name evidence="1" type="ORF">VB248_14545</name>
</gene>
<name>A0ABU5QCN2_9BACT</name>